<evidence type="ECO:0000313" key="3">
    <source>
        <dbReference type="Proteomes" id="UP001156666"/>
    </source>
</evidence>
<sequence>MIKIENLAKTILYIITLFTISSCYTLNGISIPDNVTSYYVDNFDLKARNAPPLINQIFTEDLKNKINQQTKLVANDTEPDVEFKGEISRYDLEQLAPTRSEESSLNRLKVSISVEYINNKNNDLSWKQTFSQNYDFSPDQDLLSIQDQAIDDIYEQIIEQIFNKSFADW</sequence>
<dbReference type="Proteomes" id="UP001156666">
    <property type="component" value="Unassembled WGS sequence"/>
</dbReference>
<keyword evidence="3" id="KW-1185">Reference proteome</keyword>
<reference evidence="2" key="1">
    <citation type="journal article" date="2014" name="Int. J. Syst. Evol. Microbiol.">
        <title>Complete genome sequence of Corynebacterium casei LMG S-19264T (=DSM 44701T), isolated from a smear-ripened cheese.</title>
        <authorList>
            <consortium name="US DOE Joint Genome Institute (JGI-PGF)"/>
            <person name="Walter F."/>
            <person name="Albersmeier A."/>
            <person name="Kalinowski J."/>
            <person name="Ruckert C."/>
        </authorList>
    </citation>
    <scope>NUCLEOTIDE SEQUENCE</scope>
    <source>
        <strain evidence="2">NBRC 108769</strain>
    </source>
</reference>
<feature type="transmembrane region" description="Helical" evidence="1">
    <location>
        <begin position="12"/>
        <end position="31"/>
    </location>
</feature>
<keyword evidence="1" id="KW-0472">Membrane</keyword>
<gene>
    <name evidence="2" type="ORF">GCM10007940_42640</name>
</gene>
<evidence type="ECO:0000256" key="1">
    <source>
        <dbReference type="SAM" id="Phobius"/>
    </source>
</evidence>
<dbReference type="InterPro" id="IPR007485">
    <property type="entry name" value="LPS_assembly_LptE"/>
</dbReference>
<evidence type="ECO:0008006" key="4">
    <source>
        <dbReference type="Google" id="ProtNLM"/>
    </source>
</evidence>
<accession>A0AA37WGA4</accession>
<keyword evidence="1" id="KW-0812">Transmembrane</keyword>
<organism evidence="2 3">
    <name type="scientific">Portibacter lacus</name>
    <dbReference type="NCBI Taxonomy" id="1099794"/>
    <lineage>
        <taxon>Bacteria</taxon>
        <taxon>Pseudomonadati</taxon>
        <taxon>Bacteroidota</taxon>
        <taxon>Saprospiria</taxon>
        <taxon>Saprospirales</taxon>
        <taxon>Haliscomenobacteraceae</taxon>
        <taxon>Portibacter</taxon>
    </lineage>
</organism>
<proteinExistence type="predicted"/>
<reference evidence="2" key="2">
    <citation type="submission" date="2023-01" db="EMBL/GenBank/DDBJ databases">
        <title>Draft genome sequence of Portibacter lacus strain NBRC 108769.</title>
        <authorList>
            <person name="Sun Q."/>
            <person name="Mori K."/>
        </authorList>
    </citation>
    <scope>NUCLEOTIDE SEQUENCE</scope>
    <source>
        <strain evidence="2">NBRC 108769</strain>
    </source>
</reference>
<dbReference type="GO" id="GO:0019867">
    <property type="term" value="C:outer membrane"/>
    <property type="evidence" value="ECO:0007669"/>
    <property type="project" value="InterPro"/>
</dbReference>
<dbReference type="EMBL" id="BSOH01000031">
    <property type="protein sequence ID" value="GLR19648.1"/>
    <property type="molecule type" value="Genomic_DNA"/>
</dbReference>
<protein>
    <recommendedName>
        <fullName evidence="4">Lipopolysaccharide-assembly</fullName>
    </recommendedName>
</protein>
<dbReference type="Pfam" id="PF04390">
    <property type="entry name" value="LptE"/>
    <property type="match status" value="1"/>
</dbReference>
<dbReference type="AlphaFoldDB" id="A0AA37WGA4"/>
<name>A0AA37WGA4_9BACT</name>
<dbReference type="PROSITE" id="PS51257">
    <property type="entry name" value="PROKAR_LIPOPROTEIN"/>
    <property type="match status" value="1"/>
</dbReference>
<keyword evidence="1" id="KW-1133">Transmembrane helix</keyword>
<comment type="caution">
    <text evidence="2">The sequence shown here is derived from an EMBL/GenBank/DDBJ whole genome shotgun (WGS) entry which is preliminary data.</text>
</comment>
<evidence type="ECO:0000313" key="2">
    <source>
        <dbReference type="EMBL" id="GLR19648.1"/>
    </source>
</evidence>
<dbReference type="GO" id="GO:0043165">
    <property type="term" value="P:Gram-negative-bacterium-type cell outer membrane assembly"/>
    <property type="evidence" value="ECO:0007669"/>
    <property type="project" value="InterPro"/>
</dbReference>